<dbReference type="InterPro" id="IPR020900">
    <property type="entry name" value="Arg_repress_DNA-bd"/>
</dbReference>
<feature type="domain" description="Arginine repressor C-terminal" evidence="11">
    <location>
        <begin position="87"/>
        <end position="146"/>
    </location>
</feature>
<sequence>MKIKTQRIITIVQLIENNRVGSQEELLTLLEGAGFKTTQATLSRDLKALKVAKQPDQDGGYVYVLPDTQSSPEEMDGSYGDFPLSGILSMEFSGNMAVIKTRPGFANGIASVIDSHGAFEILGTIAGDDTILLINRDSISRNDVLTALSLFIPGIRDKVVG</sequence>
<dbReference type="Pfam" id="PF01316">
    <property type="entry name" value="Arg_repressor"/>
    <property type="match status" value="1"/>
</dbReference>
<dbReference type="SUPFAM" id="SSF46785">
    <property type="entry name" value="Winged helix' DNA-binding domain"/>
    <property type="match status" value="1"/>
</dbReference>
<accession>A0A0E9LUU2</accession>
<keyword evidence="5 9" id="KW-0963">Cytoplasm</keyword>
<comment type="caution">
    <text evidence="12">The sequence shown here is derived from an EMBL/GenBank/DDBJ whole genome shotgun (WGS) entry which is preliminary data.</text>
</comment>
<dbReference type="Pfam" id="PF02863">
    <property type="entry name" value="Arg_repressor_C"/>
    <property type="match status" value="1"/>
</dbReference>
<organism evidence="12 13">
    <name type="scientific">Geofilum rubicundum JCM 15548</name>
    <dbReference type="NCBI Taxonomy" id="1236989"/>
    <lineage>
        <taxon>Bacteria</taxon>
        <taxon>Pseudomonadati</taxon>
        <taxon>Bacteroidota</taxon>
        <taxon>Bacteroidia</taxon>
        <taxon>Marinilabiliales</taxon>
        <taxon>Marinilabiliaceae</taxon>
        <taxon>Geofilum</taxon>
    </lineage>
</organism>
<proteinExistence type="inferred from homology"/>
<dbReference type="PANTHER" id="PTHR34471:SF1">
    <property type="entry name" value="ARGININE REPRESSOR"/>
    <property type="match status" value="1"/>
</dbReference>
<evidence type="ECO:0000256" key="2">
    <source>
        <dbReference type="ARBA" id="ARBA00005040"/>
    </source>
</evidence>
<dbReference type="AlphaFoldDB" id="A0A0E9LUU2"/>
<dbReference type="GO" id="GO:0003677">
    <property type="term" value="F:DNA binding"/>
    <property type="evidence" value="ECO:0007669"/>
    <property type="project" value="UniProtKB-KW"/>
</dbReference>
<evidence type="ECO:0000256" key="4">
    <source>
        <dbReference type="ARBA" id="ARBA00021148"/>
    </source>
</evidence>
<feature type="domain" description="Arginine repressor DNA-binding" evidence="10">
    <location>
        <begin position="4"/>
        <end position="70"/>
    </location>
</feature>
<evidence type="ECO:0000313" key="13">
    <source>
        <dbReference type="Proteomes" id="UP000032900"/>
    </source>
</evidence>
<comment type="function">
    <text evidence="9">Regulates arginine biosynthesis genes.</text>
</comment>
<dbReference type="InterPro" id="IPR001669">
    <property type="entry name" value="Arg_repress"/>
</dbReference>
<evidence type="ECO:0000256" key="9">
    <source>
        <dbReference type="HAMAP-Rule" id="MF_00173"/>
    </source>
</evidence>
<keyword evidence="9" id="KW-0678">Repressor</keyword>
<comment type="subcellular location">
    <subcellularLocation>
        <location evidence="1 9">Cytoplasm</location>
    </subcellularLocation>
</comment>
<dbReference type="SUPFAM" id="SSF55252">
    <property type="entry name" value="C-terminal domain of arginine repressor"/>
    <property type="match status" value="1"/>
</dbReference>
<dbReference type="InterPro" id="IPR020899">
    <property type="entry name" value="Arg_repress_C"/>
</dbReference>
<comment type="similarity">
    <text evidence="3 9">Belongs to the ArgR family.</text>
</comment>
<dbReference type="GO" id="GO:0034618">
    <property type="term" value="F:arginine binding"/>
    <property type="evidence" value="ECO:0007669"/>
    <property type="project" value="InterPro"/>
</dbReference>
<evidence type="ECO:0000256" key="7">
    <source>
        <dbReference type="ARBA" id="ARBA00023125"/>
    </source>
</evidence>
<keyword evidence="7 9" id="KW-0238">DNA-binding</keyword>
<keyword evidence="6 9" id="KW-0805">Transcription regulation</keyword>
<evidence type="ECO:0000256" key="3">
    <source>
        <dbReference type="ARBA" id="ARBA00008316"/>
    </source>
</evidence>
<dbReference type="PANTHER" id="PTHR34471">
    <property type="entry name" value="ARGININE REPRESSOR"/>
    <property type="match status" value="1"/>
</dbReference>
<comment type="pathway">
    <text evidence="2 9">Amino-acid biosynthesis; L-arginine biosynthesis [regulation].</text>
</comment>
<evidence type="ECO:0000256" key="8">
    <source>
        <dbReference type="ARBA" id="ARBA00023163"/>
    </source>
</evidence>
<dbReference type="OrthoDB" id="9807089at2"/>
<keyword evidence="8 9" id="KW-0804">Transcription</keyword>
<dbReference type="Gene3D" id="1.10.10.10">
    <property type="entry name" value="Winged helix-like DNA-binding domain superfamily/Winged helix DNA-binding domain"/>
    <property type="match status" value="1"/>
</dbReference>
<dbReference type="InterPro" id="IPR036390">
    <property type="entry name" value="WH_DNA-bd_sf"/>
</dbReference>
<keyword evidence="13" id="KW-1185">Reference proteome</keyword>
<keyword evidence="9" id="KW-0055">Arginine biosynthesis</keyword>
<evidence type="ECO:0000256" key="6">
    <source>
        <dbReference type="ARBA" id="ARBA00023015"/>
    </source>
</evidence>
<dbReference type="PRINTS" id="PR01467">
    <property type="entry name" value="ARGREPRESSOR"/>
</dbReference>
<protein>
    <recommendedName>
        <fullName evidence="4 9">Arginine repressor</fullName>
    </recommendedName>
</protein>
<dbReference type="Proteomes" id="UP000032900">
    <property type="component" value="Unassembled WGS sequence"/>
</dbReference>
<dbReference type="EMBL" id="BAZW01000006">
    <property type="protein sequence ID" value="GAO29073.1"/>
    <property type="molecule type" value="Genomic_DNA"/>
</dbReference>
<dbReference type="RefSeq" id="WP_062122867.1">
    <property type="nucleotide sequence ID" value="NZ_BAZW01000006.1"/>
</dbReference>
<dbReference type="GO" id="GO:1900079">
    <property type="term" value="P:regulation of arginine biosynthetic process"/>
    <property type="evidence" value="ECO:0007669"/>
    <property type="project" value="UniProtKB-UniRule"/>
</dbReference>
<dbReference type="GO" id="GO:0005737">
    <property type="term" value="C:cytoplasm"/>
    <property type="evidence" value="ECO:0007669"/>
    <property type="project" value="UniProtKB-SubCell"/>
</dbReference>
<dbReference type="GO" id="GO:0003700">
    <property type="term" value="F:DNA-binding transcription factor activity"/>
    <property type="evidence" value="ECO:0007669"/>
    <property type="project" value="UniProtKB-UniRule"/>
</dbReference>
<dbReference type="InterPro" id="IPR036251">
    <property type="entry name" value="Arg_repress_C_sf"/>
</dbReference>
<evidence type="ECO:0000313" key="12">
    <source>
        <dbReference type="EMBL" id="GAO29073.1"/>
    </source>
</evidence>
<evidence type="ECO:0000259" key="10">
    <source>
        <dbReference type="Pfam" id="PF01316"/>
    </source>
</evidence>
<dbReference type="STRING" id="1236989.JCM15548_11229"/>
<evidence type="ECO:0000256" key="5">
    <source>
        <dbReference type="ARBA" id="ARBA00022490"/>
    </source>
</evidence>
<dbReference type="HAMAP" id="MF_00173">
    <property type="entry name" value="Arg_repressor"/>
    <property type="match status" value="1"/>
</dbReference>
<keyword evidence="9" id="KW-0028">Amino-acid biosynthesis</keyword>
<reference evidence="12 13" key="1">
    <citation type="journal article" date="2015" name="Microbes Environ.">
        <title>Distribution and evolution of nitrogen fixation genes in the phylum bacteroidetes.</title>
        <authorList>
            <person name="Inoue J."/>
            <person name="Oshima K."/>
            <person name="Suda W."/>
            <person name="Sakamoto M."/>
            <person name="Iino T."/>
            <person name="Noda S."/>
            <person name="Hongoh Y."/>
            <person name="Hattori M."/>
            <person name="Ohkuma M."/>
        </authorList>
    </citation>
    <scope>NUCLEOTIDE SEQUENCE [LARGE SCALE GENOMIC DNA]</scope>
    <source>
        <strain evidence="12">JCM 15548</strain>
    </source>
</reference>
<dbReference type="UniPathway" id="UPA00068"/>
<gene>
    <name evidence="9" type="primary">argR</name>
    <name evidence="12" type="ORF">JCM15548_11229</name>
</gene>
<name>A0A0E9LUU2_9BACT</name>
<evidence type="ECO:0000259" key="11">
    <source>
        <dbReference type="Pfam" id="PF02863"/>
    </source>
</evidence>
<dbReference type="InterPro" id="IPR036388">
    <property type="entry name" value="WH-like_DNA-bd_sf"/>
</dbReference>
<evidence type="ECO:0000256" key="1">
    <source>
        <dbReference type="ARBA" id="ARBA00004496"/>
    </source>
</evidence>
<dbReference type="GO" id="GO:0006526">
    <property type="term" value="P:L-arginine biosynthetic process"/>
    <property type="evidence" value="ECO:0007669"/>
    <property type="project" value="UniProtKB-UniPathway"/>
</dbReference>
<dbReference type="GO" id="GO:0051259">
    <property type="term" value="P:protein complex oligomerization"/>
    <property type="evidence" value="ECO:0007669"/>
    <property type="project" value="InterPro"/>
</dbReference>
<dbReference type="Gene3D" id="3.30.1360.40">
    <property type="match status" value="1"/>
</dbReference>